<evidence type="ECO:0000313" key="3">
    <source>
        <dbReference type="Proteomes" id="UP001201980"/>
    </source>
</evidence>
<evidence type="ECO:0000256" key="1">
    <source>
        <dbReference type="SAM" id="MobiDB-lite"/>
    </source>
</evidence>
<protein>
    <submittedName>
        <fullName evidence="2">Uncharacterized protein</fullName>
    </submittedName>
</protein>
<gene>
    <name evidence="2" type="ORF">MKZ38_006556</name>
</gene>
<sequence>MDHIYHPVCEEIVNITSAIGLTDYDDIQNRQTQDCHSNSPCPVLFPNSPVLALGAIFKRPDAPNNQTTNEASPPEIPPGIVWRIFLYLESIHALVVQNSSDELSGSGFFDNGNVHNGDNHVKSQYKPSLPADSPRPTDSGDIHTCKSSFESGSVSVSNTPPPPGQEIASTADPLENAETRASITSDKKFLINIDVAEVSSDASDDVTADEEVAGEDVELEKEHLPKSDDCASVWESPEDYWTWDMERQEFFHIDEDGSRVVFPDEFD</sequence>
<proteinExistence type="predicted"/>
<organism evidence="2 3">
    <name type="scientific">Zalerion maritima</name>
    <dbReference type="NCBI Taxonomy" id="339359"/>
    <lineage>
        <taxon>Eukaryota</taxon>
        <taxon>Fungi</taxon>
        <taxon>Dikarya</taxon>
        <taxon>Ascomycota</taxon>
        <taxon>Pezizomycotina</taxon>
        <taxon>Sordariomycetes</taxon>
        <taxon>Lulworthiomycetidae</taxon>
        <taxon>Lulworthiales</taxon>
        <taxon>Lulworthiaceae</taxon>
        <taxon>Zalerion</taxon>
    </lineage>
</organism>
<dbReference type="EMBL" id="JAKWBI020000003">
    <property type="protein sequence ID" value="KAJ2907262.1"/>
    <property type="molecule type" value="Genomic_DNA"/>
</dbReference>
<dbReference type="AlphaFoldDB" id="A0AAD5RYS0"/>
<reference evidence="2" key="1">
    <citation type="submission" date="2022-07" db="EMBL/GenBank/DDBJ databases">
        <title>Draft genome sequence of Zalerion maritima ATCC 34329, a (micro)plastics degrading marine fungus.</title>
        <authorList>
            <person name="Paco A."/>
            <person name="Goncalves M.F.M."/>
            <person name="Rocha-Santos T.A.P."/>
            <person name="Alves A."/>
        </authorList>
    </citation>
    <scope>NUCLEOTIDE SEQUENCE</scope>
    <source>
        <strain evidence="2">ATCC 34329</strain>
    </source>
</reference>
<evidence type="ECO:0000313" key="2">
    <source>
        <dbReference type="EMBL" id="KAJ2907262.1"/>
    </source>
</evidence>
<accession>A0AAD5RYS0</accession>
<feature type="compositionally biased region" description="Low complexity" evidence="1">
    <location>
        <begin position="147"/>
        <end position="157"/>
    </location>
</feature>
<dbReference type="Proteomes" id="UP001201980">
    <property type="component" value="Unassembled WGS sequence"/>
</dbReference>
<feature type="region of interest" description="Disordered" evidence="1">
    <location>
        <begin position="114"/>
        <end position="178"/>
    </location>
</feature>
<keyword evidence="3" id="KW-1185">Reference proteome</keyword>
<name>A0AAD5RYS0_9PEZI</name>
<comment type="caution">
    <text evidence="2">The sequence shown here is derived from an EMBL/GenBank/DDBJ whole genome shotgun (WGS) entry which is preliminary data.</text>
</comment>